<dbReference type="PANTHER" id="PTHR22677:SF4">
    <property type="entry name" value="USHER SYNDROME TYPE-1G PROTEIN-LIKE PROTEIN"/>
    <property type="match status" value="1"/>
</dbReference>
<name>A0AAE0L8P5_9CHLO</name>
<proteinExistence type="predicted"/>
<feature type="repeat" description="ANK" evidence="1">
    <location>
        <begin position="65"/>
        <end position="105"/>
    </location>
</feature>
<dbReference type="PROSITE" id="PS50088">
    <property type="entry name" value="ANK_REPEAT"/>
    <property type="match status" value="2"/>
</dbReference>
<dbReference type="AlphaFoldDB" id="A0AAE0L8P5"/>
<feature type="repeat" description="ANK" evidence="1">
    <location>
        <begin position="32"/>
        <end position="64"/>
    </location>
</feature>
<dbReference type="EMBL" id="LGRX02007006">
    <property type="protein sequence ID" value="KAK3275810.1"/>
    <property type="molecule type" value="Genomic_DNA"/>
</dbReference>
<dbReference type="PRINTS" id="PR01415">
    <property type="entry name" value="ANKYRIN"/>
</dbReference>
<dbReference type="InterPro" id="IPR002110">
    <property type="entry name" value="Ankyrin_rpt"/>
</dbReference>
<reference evidence="2 3" key="1">
    <citation type="journal article" date="2015" name="Genome Biol. Evol.">
        <title>Comparative Genomics of a Bacterivorous Green Alga Reveals Evolutionary Causalities and Consequences of Phago-Mixotrophic Mode of Nutrition.</title>
        <authorList>
            <person name="Burns J.A."/>
            <person name="Paasch A."/>
            <person name="Narechania A."/>
            <person name="Kim E."/>
        </authorList>
    </citation>
    <scope>NUCLEOTIDE SEQUENCE [LARGE SCALE GENOMIC DNA]</scope>
    <source>
        <strain evidence="2 3">PLY_AMNH</strain>
    </source>
</reference>
<dbReference type="InterPro" id="IPR036770">
    <property type="entry name" value="Ankyrin_rpt-contain_sf"/>
</dbReference>
<sequence>MQCMCHPTSLAGPFTPNGSSGVFVTFDARNASGETPLHVAASQGYTSAVQALLDAGSNIEAKDLQGRTPLHRVVEDNARKAQDKQLQGCIVVLLEAAASVEARDKKGETPLECAARLGMGAFVRQMKKASSSK</sequence>
<dbReference type="SMART" id="SM00248">
    <property type="entry name" value="ANK"/>
    <property type="match status" value="2"/>
</dbReference>
<dbReference type="PANTHER" id="PTHR22677">
    <property type="entry name" value="ANKYRIN REPEAT DOMAIN-CONTAINING PROTEIN 60"/>
    <property type="match status" value="1"/>
</dbReference>
<organism evidence="2 3">
    <name type="scientific">Cymbomonas tetramitiformis</name>
    <dbReference type="NCBI Taxonomy" id="36881"/>
    <lineage>
        <taxon>Eukaryota</taxon>
        <taxon>Viridiplantae</taxon>
        <taxon>Chlorophyta</taxon>
        <taxon>Pyramimonadophyceae</taxon>
        <taxon>Pyramimonadales</taxon>
        <taxon>Pyramimonadaceae</taxon>
        <taxon>Cymbomonas</taxon>
    </lineage>
</organism>
<comment type="caution">
    <text evidence="2">The sequence shown here is derived from an EMBL/GenBank/DDBJ whole genome shotgun (WGS) entry which is preliminary data.</text>
</comment>
<dbReference type="SUPFAM" id="SSF48403">
    <property type="entry name" value="Ankyrin repeat"/>
    <property type="match status" value="1"/>
</dbReference>
<dbReference type="Gene3D" id="1.25.40.20">
    <property type="entry name" value="Ankyrin repeat-containing domain"/>
    <property type="match status" value="1"/>
</dbReference>
<dbReference type="Proteomes" id="UP001190700">
    <property type="component" value="Unassembled WGS sequence"/>
</dbReference>
<evidence type="ECO:0000313" key="2">
    <source>
        <dbReference type="EMBL" id="KAK3275810.1"/>
    </source>
</evidence>
<evidence type="ECO:0000313" key="3">
    <source>
        <dbReference type="Proteomes" id="UP001190700"/>
    </source>
</evidence>
<accession>A0AAE0L8P5</accession>
<dbReference type="InterPro" id="IPR039323">
    <property type="entry name" value="ANKRD_45/46/60"/>
</dbReference>
<keyword evidence="3" id="KW-1185">Reference proteome</keyword>
<keyword evidence="1" id="KW-0040">ANK repeat</keyword>
<protein>
    <submittedName>
        <fullName evidence="2">Uncharacterized protein</fullName>
    </submittedName>
</protein>
<evidence type="ECO:0000256" key="1">
    <source>
        <dbReference type="PROSITE-ProRule" id="PRU00023"/>
    </source>
</evidence>
<dbReference type="PROSITE" id="PS50297">
    <property type="entry name" value="ANK_REP_REGION"/>
    <property type="match status" value="1"/>
</dbReference>
<gene>
    <name evidence="2" type="ORF">CYMTET_16080</name>
</gene>
<dbReference type="Pfam" id="PF12796">
    <property type="entry name" value="Ank_2"/>
    <property type="match status" value="1"/>
</dbReference>